<dbReference type="InterPro" id="IPR002372">
    <property type="entry name" value="PQQ_rpt_dom"/>
</dbReference>
<dbReference type="Proteomes" id="UP000608850">
    <property type="component" value="Unassembled WGS sequence"/>
</dbReference>
<organism evidence="3 4">
    <name type="scientific">Halarchaeum nitratireducens</name>
    <dbReference type="NCBI Taxonomy" id="489913"/>
    <lineage>
        <taxon>Archaea</taxon>
        <taxon>Methanobacteriati</taxon>
        <taxon>Methanobacteriota</taxon>
        <taxon>Stenosarchaea group</taxon>
        <taxon>Halobacteria</taxon>
        <taxon>Halobacteriales</taxon>
        <taxon>Halobacteriaceae</taxon>
    </lineage>
</organism>
<evidence type="ECO:0000256" key="1">
    <source>
        <dbReference type="SAM" id="MobiDB-lite"/>
    </source>
</evidence>
<evidence type="ECO:0000313" key="4">
    <source>
        <dbReference type="Proteomes" id="UP000608850"/>
    </source>
</evidence>
<dbReference type="SUPFAM" id="SSF50998">
    <property type="entry name" value="Quinoprotein alcohol dehydrogenase-like"/>
    <property type="match status" value="1"/>
</dbReference>
<feature type="domain" description="Pyrrolo-quinoline quinone repeat" evidence="2">
    <location>
        <begin position="214"/>
        <end position="346"/>
    </location>
</feature>
<evidence type="ECO:0000313" key="3">
    <source>
        <dbReference type="EMBL" id="GGN22406.1"/>
    </source>
</evidence>
<feature type="region of interest" description="Disordered" evidence="1">
    <location>
        <begin position="32"/>
        <end position="94"/>
    </location>
</feature>
<dbReference type="Pfam" id="PF13360">
    <property type="entry name" value="PQQ_2"/>
    <property type="match status" value="1"/>
</dbReference>
<dbReference type="AlphaFoldDB" id="A0A830GD04"/>
<proteinExistence type="predicted"/>
<name>A0A830GD04_9EURY</name>
<dbReference type="InterPro" id="IPR018391">
    <property type="entry name" value="PQQ_b-propeller_rpt"/>
</dbReference>
<dbReference type="InterPro" id="IPR015943">
    <property type="entry name" value="WD40/YVTN_repeat-like_dom_sf"/>
</dbReference>
<keyword evidence="4" id="KW-1185">Reference proteome</keyword>
<gene>
    <name evidence="3" type="ORF">GCM10009021_24960</name>
</gene>
<sequence length="425" mass="44492">MKRADMERPRTRRRALHALGTGLVAALAGCLDGGGSEETTSTETTRTTSRGTGAGIDERETATPPGEPALSLTGAWPRPRFDAANTAANPDGTGLRDGEQYWRLDAGTAAVVADGTLYNTYRRDQDRADLTRRDPATMAVSSRTSLVDYGVNGPPVVGDGRVHVTTFDEAFCLAAERDAVLWRGPKMDGIQCPPALTDDVVYVNSGGFERTPAHLSAFDAADGAERWRYDTAAESKGTPAVAAGTVYVAARDGLHAVDAESGERVFRQPAVSEPWSTPVAAHGAVYAFGGDENESLVAVDTASGDIRWRTALPRMGNAPPVADASYLYVGTESGVAALDPEDGSVAARLGGGGTPAALAGDVVYAADRGTLRALDREGSGELWSHETERVQVTDVLSQSIHGVTPVDGGVYVHAADGFHGIGPTR</sequence>
<dbReference type="SUPFAM" id="SSF63825">
    <property type="entry name" value="YWTD domain"/>
    <property type="match status" value="1"/>
</dbReference>
<dbReference type="SMART" id="SM00564">
    <property type="entry name" value="PQQ"/>
    <property type="match status" value="5"/>
</dbReference>
<evidence type="ECO:0000259" key="2">
    <source>
        <dbReference type="Pfam" id="PF13360"/>
    </source>
</evidence>
<dbReference type="EMBL" id="BMOQ01000007">
    <property type="protein sequence ID" value="GGN22406.1"/>
    <property type="molecule type" value="Genomic_DNA"/>
</dbReference>
<protein>
    <recommendedName>
        <fullName evidence="2">Pyrrolo-quinoline quinone repeat domain-containing protein</fullName>
    </recommendedName>
</protein>
<reference evidence="3 4" key="1">
    <citation type="journal article" date="2019" name="Int. J. Syst. Evol. Microbiol.">
        <title>The Global Catalogue of Microorganisms (GCM) 10K type strain sequencing project: providing services to taxonomists for standard genome sequencing and annotation.</title>
        <authorList>
            <consortium name="The Broad Institute Genomics Platform"/>
            <consortium name="The Broad Institute Genome Sequencing Center for Infectious Disease"/>
            <person name="Wu L."/>
            <person name="Ma J."/>
        </authorList>
    </citation>
    <scope>NUCLEOTIDE SEQUENCE [LARGE SCALE GENOMIC DNA]</scope>
    <source>
        <strain evidence="3 4">JCM 16331</strain>
    </source>
</reference>
<accession>A0A830GD04</accession>
<feature type="compositionally biased region" description="Low complexity" evidence="1">
    <location>
        <begin position="37"/>
        <end position="51"/>
    </location>
</feature>
<dbReference type="PROSITE" id="PS51257">
    <property type="entry name" value="PROKAR_LIPOPROTEIN"/>
    <property type="match status" value="1"/>
</dbReference>
<dbReference type="PANTHER" id="PTHR34512:SF30">
    <property type="entry name" value="OUTER MEMBRANE PROTEIN ASSEMBLY FACTOR BAMB"/>
    <property type="match status" value="1"/>
</dbReference>
<dbReference type="PANTHER" id="PTHR34512">
    <property type="entry name" value="CELL SURFACE PROTEIN"/>
    <property type="match status" value="1"/>
</dbReference>
<dbReference type="InterPro" id="IPR011047">
    <property type="entry name" value="Quinoprotein_ADH-like_sf"/>
</dbReference>
<comment type="caution">
    <text evidence="3">The sequence shown here is derived from an EMBL/GenBank/DDBJ whole genome shotgun (WGS) entry which is preliminary data.</text>
</comment>
<dbReference type="Gene3D" id="2.130.10.10">
    <property type="entry name" value="YVTN repeat-like/Quinoprotein amine dehydrogenase"/>
    <property type="match status" value="2"/>
</dbReference>